<evidence type="ECO:0000313" key="13">
    <source>
        <dbReference type="EMBL" id="MCQ4814804.1"/>
    </source>
</evidence>
<dbReference type="InterPro" id="IPR002161">
    <property type="entry name" value="PdxT/SNO"/>
</dbReference>
<comment type="similarity">
    <text evidence="1 10">Belongs to the glutaminase PdxT/SNO family.</text>
</comment>
<keyword evidence="5 10" id="KW-0456">Lyase</keyword>
<dbReference type="Proteomes" id="UP001205919">
    <property type="component" value="Unassembled WGS sequence"/>
</dbReference>
<dbReference type="GO" id="GO:0036381">
    <property type="term" value="F:pyridoxal 5'-phosphate synthase (glutamine hydrolysing) activity"/>
    <property type="evidence" value="ECO:0007669"/>
    <property type="project" value="UniProtKB-UniRule"/>
</dbReference>
<dbReference type="AlphaFoldDB" id="A0AAW5K6N3"/>
<dbReference type="InterPro" id="IPR029062">
    <property type="entry name" value="Class_I_gatase-like"/>
</dbReference>
<dbReference type="SUPFAM" id="SSF52317">
    <property type="entry name" value="Class I glutamine amidotransferase-like"/>
    <property type="match status" value="1"/>
</dbReference>
<dbReference type="PROSITE" id="PS01236">
    <property type="entry name" value="PDXT_SNO_1"/>
    <property type="match status" value="1"/>
</dbReference>
<evidence type="ECO:0000256" key="6">
    <source>
        <dbReference type="ARBA" id="ARBA00047992"/>
    </source>
</evidence>
<evidence type="ECO:0000256" key="9">
    <source>
        <dbReference type="ARBA" id="ARBA00064749"/>
    </source>
</evidence>
<evidence type="ECO:0000256" key="2">
    <source>
        <dbReference type="ARBA" id="ARBA00022801"/>
    </source>
</evidence>
<dbReference type="Gene3D" id="3.40.50.880">
    <property type="match status" value="1"/>
</dbReference>
<proteinExistence type="inferred from homology"/>
<dbReference type="GO" id="GO:0005829">
    <property type="term" value="C:cytosol"/>
    <property type="evidence" value="ECO:0007669"/>
    <property type="project" value="TreeGrafter"/>
</dbReference>
<protein>
    <recommendedName>
        <fullName evidence="10">Pyridoxal 5'-phosphate synthase subunit PdxT</fullName>
        <ecNumber evidence="10">4.3.3.6</ecNumber>
    </recommendedName>
    <alternativeName>
        <fullName evidence="10">Pdx2</fullName>
    </alternativeName>
    <alternativeName>
        <fullName evidence="10">Pyridoxal 5'-phosphate synthase glutaminase subunit</fullName>
        <ecNumber evidence="10">3.5.1.2</ecNumber>
    </alternativeName>
</protein>
<dbReference type="Pfam" id="PF01174">
    <property type="entry name" value="SNO"/>
    <property type="match status" value="1"/>
</dbReference>
<dbReference type="PIRSF" id="PIRSF005639">
    <property type="entry name" value="Glut_amidoT_SNO"/>
    <property type="match status" value="1"/>
</dbReference>
<dbReference type="CDD" id="cd01749">
    <property type="entry name" value="GATase1_PB"/>
    <property type="match status" value="1"/>
</dbReference>
<dbReference type="EC" id="3.5.1.2" evidence="10"/>
<comment type="catalytic activity">
    <reaction evidence="6 10">
        <text>aldehydo-D-ribose 5-phosphate + D-glyceraldehyde 3-phosphate + L-glutamine = pyridoxal 5'-phosphate + L-glutamate + phosphate + 3 H2O + H(+)</text>
        <dbReference type="Rhea" id="RHEA:31507"/>
        <dbReference type="ChEBI" id="CHEBI:15377"/>
        <dbReference type="ChEBI" id="CHEBI:15378"/>
        <dbReference type="ChEBI" id="CHEBI:29985"/>
        <dbReference type="ChEBI" id="CHEBI:43474"/>
        <dbReference type="ChEBI" id="CHEBI:58273"/>
        <dbReference type="ChEBI" id="CHEBI:58359"/>
        <dbReference type="ChEBI" id="CHEBI:59776"/>
        <dbReference type="ChEBI" id="CHEBI:597326"/>
        <dbReference type="EC" id="4.3.3.6"/>
    </reaction>
</comment>
<evidence type="ECO:0000256" key="5">
    <source>
        <dbReference type="ARBA" id="ARBA00023239"/>
    </source>
</evidence>
<name>A0AAW5K6N3_9BACT</name>
<evidence type="ECO:0000313" key="14">
    <source>
        <dbReference type="Proteomes" id="UP001205919"/>
    </source>
</evidence>
<dbReference type="EC" id="4.3.3.6" evidence="10"/>
<feature type="active site" description="Charge relay system" evidence="10 11">
    <location>
        <position position="171"/>
    </location>
</feature>
<organism evidence="13 14">
    <name type="scientific">Cloacibacillus evryensis</name>
    <dbReference type="NCBI Taxonomy" id="508460"/>
    <lineage>
        <taxon>Bacteria</taxon>
        <taxon>Thermotogati</taxon>
        <taxon>Synergistota</taxon>
        <taxon>Synergistia</taxon>
        <taxon>Synergistales</taxon>
        <taxon>Synergistaceae</taxon>
        <taxon>Cloacibacillus</taxon>
    </lineage>
</organism>
<dbReference type="HAMAP" id="MF_01615">
    <property type="entry name" value="PdxT"/>
    <property type="match status" value="1"/>
</dbReference>
<dbReference type="GO" id="GO:0042823">
    <property type="term" value="P:pyridoxal phosphate biosynthetic process"/>
    <property type="evidence" value="ECO:0007669"/>
    <property type="project" value="UniProtKB-UniRule"/>
</dbReference>
<sequence>MKRVGVCAVQGAFAEHRAMLERIGAEAAGIRGRADLKGLDALILPGGESTAQGKLLRELGLFEPMERMIADGLPVYGTCAGMILLAKNIENDGRRHFAAMDITVRRNGYGRQLGSFIARGEFAGMKRVEMPFIRAPYISAAGDGVEVLSEHEGLITAAREKNMLVTAFHPEVTGDERVHRYFLAMI</sequence>
<dbReference type="EMBL" id="JANFYT010000020">
    <property type="protein sequence ID" value="MCQ4814804.1"/>
    <property type="molecule type" value="Genomic_DNA"/>
</dbReference>
<keyword evidence="2 10" id="KW-0378">Hydrolase</keyword>
<dbReference type="GO" id="GO:0006543">
    <property type="term" value="P:L-glutamine catabolic process"/>
    <property type="evidence" value="ECO:0007669"/>
    <property type="project" value="UniProtKB-UniRule"/>
</dbReference>
<dbReference type="InterPro" id="IPR021196">
    <property type="entry name" value="PdxT/SNO_CS"/>
</dbReference>
<keyword evidence="3 10" id="KW-0663">Pyridoxal phosphate</keyword>
<dbReference type="PROSITE" id="PS51273">
    <property type="entry name" value="GATASE_TYPE_1"/>
    <property type="match status" value="1"/>
</dbReference>
<dbReference type="PANTHER" id="PTHR31559:SF0">
    <property type="entry name" value="PYRIDOXAL 5'-PHOSPHATE SYNTHASE SUBUNIT SNO1-RELATED"/>
    <property type="match status" value="1"/>
</dbReference>
<comment type="subunit">
    <text evidence="9 10">In the presence of PdxS, forms a dodecamer of heterodimers. Only shows activity in the heterodimer.</text>
</comment>
<feature type="active site" description="Charge relay system" evidence="10 11">
    <location>
        <position position="169"/>
    </location>
</feature>
<dbReference type="GO" id="GO:1903600">
    <property type="term" value="C:glutaminase complex"/>
    <property type="evidence" value="ECO:0007669"/>
    <property type="project" value="TreeGrafter"/>
</dbReference>
<evidence type="ECO:0000256" key="8">
    <source>
        <dbReference type="ARBA" id="ARBA00054599"/>
    </source>
</evidence>
<comment type="function">
    <text evidence="8 10">Catalyzes the hydrolysis of glutamine to glutamate and ammonia as part of the biosynthesis of pyridoxal 5'-phosphate. The resulting ammonia molecule is channeled to the active site of PdxS.</text>
</comment>
<dbReference type="GO" id="GO:0008614">
    <property type="term" value="P:pyridoxine metabolic process"/>
    <property type="evidence" value="ECO:0007669"/>
    <property type="project" value="TreeGrafter"/>
</dbReference>
<comment type="pathway">
    <text evidence="10">Cofactor biosynthesis; pyridoxal 5'-phosphate biosynthesis.</text>
</comment>
<comment type="catalytic activity">
    <reaction evidence="7 10">
        <text>L-glutamine + H2O = L-glutamate + NH4(+)</text>
        <dbReference type="Rhea" id="RHEA:15889"/>
        <dbReference type="ChEBI" id="CHEBI:15377"/>
        <dbReference type="ChEBI" id="CHEBI:28938"/>
        <dbReference type="ChEBI" id="CHEBI:29985"/>
        <dbReference type="ChEBI" id="CHEBI:58359"/>
        <dbReference type="EC" id="3.5.1.2"/>
    </reaction>
</comment>
<dbReference type="GO" id="GO:0004359">
    <property type="term" value="F:glutaminase activity"/>
    <property type="evidence" value="ECO:0007669"/>
    <property type="project" value="UniProtKB-UniRule"/>
</dbReference>
<feature type="binding site" evidence="10 12">
    <location>
        <begin position="47"/>
        <end position="49"/>
    </location>
    <ligand>
        <name>L-glutamine</name>
        <dbReference type="ChEBI" id="CHEBI:58359"/>
    </ligand>
</feature>
<evidence type="ECO:0000256" key="11">
    <source>
        <dbReference type="PIRSR" id="PIRSR005639-1"/>
    </source>
</evidence>
<keyword evidence="4 10" id="KW-0315">Glutamine amidotransferase</keyword>
<feature type="binding site" evidence="10 12">
    <location>
        <begin position="133"/>
        <end position="134"/>
    </location>
    <ligand>
        <name>L-glutamine</name>
        <dbReference type="ChEBI" id="CHEBI:58359"/>
    </ligand>
</feature>
<evidence type="ECO:0000256" key="1">
    <source>
        <dbReference type="ARBA" id="ARBA00008345"/>
    </source>
</evidence>
<reference evidence="13 14" key="1">
    <citation type="submission" date="2022-06" db="EMBL/GenBank/DDBJ databases">
        <title>Isolation of gut microbiota from human fecal samples.</title>
        <authorList>
            <person name="Pamer E.G."/>
            <person name="Barat B."/>
            <person name="Waligurski E."/>
            <person name="Medina S."/>
            <person name="Paddock L."/>
            <person name="Mostad J."/>
        </authorList>
    </citation>
    <scope>NUCLEOTIDE SEQUENCE [LARGE SCALE GENOMIC DNA]</scope>
    <source>
        <strain evidence="13 14">DFI.9.90</strain>
    </source>
</reference>
<evidence type="ECO:0000256" key="4">
    <source>
        <dbReference type="ARBA" id="ARBA00022962"/>
    </source>
</evidence>
<dbReference type="PROSITE" id="PS51130">
    <property type="entry name" value="PDXT_SNO_2"/>
    <property type="match status" value="1"/>
</dbReference>
<evidence type="ECO:0000256" key="3">
    <source>
        <dbReference type="ARBA" id="ARBA00022898"/>
    </source>
</evidence>
<feature type="active site" description="Nucleophile" evidence="10 11">
    <location>
        <position position="79"/>
    </location>
</feature>
<dbReference type="PANTHER" id="PTHR31559">
    <property type="entry name" value="PYRIDOXAL 5'-PHOSPHATE SYNTHASE SUBUNIT SNO"/>
    <property type="match status" value="1"/>
</dbReference>
<dbReference type="NCBIfam" id="TIGR03800">
    <property type="entry name" value="PLP_synth_Pdx2"/>
    <property type="match status" value="1"/>
</dbReference>
<evidence type="ECO:0000256" key="10">
    <source>
        <dbReference type="HAMAP-Rule" id="MF_01615"/>
    </source>
</evidence>
<gene>
    <name evidence="10 13" type="primary">pdxT</name>
    <name evidence="13" type="ORF">NE630_10225</name>
</gene>
<dbReference type="RefSeq" id="WP_256182056.1">
    <property type="nucleotide sequence ID" value="NZ_DBEWVB010000005.1"/>
</dbReference>
<evidence type="ECO:0000256" key="7">
    <source>
        <dbReference type="ARBA" id="ARBA00049534"/>
    </source>
</evidence>
<keyword evidence="14" id="KW-1185">Reference proteome</keyword>
<dbReference type="FunFam" id="3.40.50.880:FF:000010">
    <property type="entry name" value="uncharacterized protein LOC100176842 isoform X2"/>
    <property type="match status" value="1"/>
</dbReference>
<evidence type="ECO:0000256" key="12">
    <source>
        <dbReference type="PIRSR" id="PIRSR005639-2"/>
    </source>
</evidence>
<accession>A0AAW5K6N3</accession>
<comment type="caution">
    <text evidence="13">The sequence shown here is derived from an EMBL/GenBank/DDBJ whole genome shotgun (WGS) entry which is preliminary data.</text>
</comment>
<feature type="binding site" evidence="10 12">
    <location>
        <position position="106"/>
    </location>
    <ligand>
        <name>L-glutamine</name>
        <dbReference type="ChEBI" id="CHEBI:58359"/>
    </ligand>
</feature>